<evidence type="ECO:0000313" key="1">
    <source>
        <dbReference type="EMBL" id="PPS13659.1"/>
    </source>
</evidence>
<evidence type="ECO:0000313" key="2">
    <source>
        <dbReference type="Proteomes" id="UP000239757"/>
    </source>
</evidence>
<organism evidence="1 2">
    <name type="scientific">Gossypium barbadense</name>
    <name type="common">Sea Island cotton</name>
    <name type="synonym">Hibiscus barbadensis</name>
    <dbReference type="NCBI Taxonomy" id="3634"/>
    <lineage>
        <taxon>Eukaryota</taxon>
        <taxon>Viridiplantae</taxon>
        <taxon>Streptophyta</taxon>
        <taxon>Embryophyta</taxon>
        <taxon>Tracheophyta</taxon>
        <taxon>Spermatophyta</taxon>
        <taxon>Magnoliopsida</taxon>
        <taxon>eudicotyledons</taxon>
        <taxon>Gunneridae</taxon>
        <taxon>Pentapetalae</taxon>
        <taxon>rosids</taxon>
        <taxon>malvids</taxon>
        <taxon>Malvales</taxon>
        <taxon>Malvaceae</taxon>
        <taxon>Malvoideae</taxon>
        <taxon>Gossypium</taxon>
    </lineage>
</organism>
<dbReference type="AlphaFoldDB" id="A0A2P5YDI2"/>
<protein>
    <submittedName>
        <fullName evidence="1">Uncharacterized protein</fullName>
    </submittedName>
</protein>
<reference evidence="1 2" key="1">
    <citation type="submission" date="2015-01" db="EMBL/GenBank/DDBJ databases">
        <title>Genome of allotetraploid Gossypium barbadense reveals genomic plasticity and fiber elongation in cotton evolution.</title>
        <authorList>
            <person name="Chen X."/>
            <person name="Liu X."/>
            <person name="Zhao B."/>
            <person name="Zheng H."/>
            <person name="Hu Y."/>
            <person name="Lu G."/>
            <person name="Yang C."/>
            <person name="Chen J."/>
            <person name="Shan C."/>
            <person name="Zhang L."/>
            <person name="Zhou Y."/>
            <person name="Wang L."/>
            <person name="Guo W."/>
            <person name="Bai Y."/>
            <person name="Ruan J."/>
            <person name="Shangguan X."/>
            <person name="Mao Y."/>
            <person name="Jiang J."/>
            <person name="Zhu Y."/>
            <person name="Lei J."/>
            <person name="Kang H."/>
            <person name="Chen S."/>
            <person name="He X."/>
            <person name="Wang R."/>
            <person name="Wang Y."/>
            <person name="Chen J."/>
            <person name="Wang L."/>
            <person name="Yu S."/>
            <person name="Wang B."/>
            <person name="Wei J."/>
            <person name="Song S."/>
            <person name="Lu X."/>
            <person name="Gao Z."/>
            <person name="Gu W."/>
            <person name="Deng X."/>
            <person name="Ma D."/>
            <person name="Wang S."/>
            <person name="Liang W."/>
            <person name="Fang L."/>
            <person name="Cai C."/>
            <person name="Zhu X."/>
            <person name="Zhou B."/>
            <person name="Zhang Y."/>
            <person name="Chen Z."/>
            <person name="Xu S."/>
            <person name="Zhu R."/>
            <person name="Wang S."/>
            <person name="Zhang T."/>
            <person name="Zhao G."/>
        </authorList>
    </citation>
    <scope>NUCLEOTIDE SEQUENCE [LARGE SCALE GENOMIC DNA]</scope>
    <source>
        <strain evidence="2">cv. Xinhai21</strain>
        <tissue evidence="1">Leaf</tissue>
    </source>
</reference>
<accession>A0A2P5YDI2</accession>
<dbReference type="EMBL" id="KZ663322">
    <property type="protein sequence ID" value="PPS13659.1"/>
    <property type="molecule type" value="Genomic_DNA"/>
</dbReference>
<sequence length="105" mass="11350">MSSNHQLPLCPLRKMVHGWVWIPSYNPSLDMLLVLLCPVLIVLPPICPPCAIPSCLVMAVKFVANTQTSIELSPIHACPLSHTLSMAPSHPTSHDCPTLSSGCKI</sequence>
<name>A0A2P5YDI2_GOSBA</name>
<gene>
    <name evidence="1" type="ORF">GOBAR_AA06914</name>
</gene>
<dbReference type="Proteomes" id="UP000239757">
    <property type="component" value="Unassembled WGS sequence"/>
</dbReference>
<proteinExistence type="predicted"/>